<accession>A0ACC2NEB3</accession>
<dbReference type="Proteomes" id="UP001239111">
    <property type="component" value="Chromosome 3"/>
</dbReference>
<evidence type="ECO:0000313" key="2">
    <source>
        <dbReference type="Proteomes" id="UP001239111"/>
    </source>
</evidence>
<sequence length="772" mass="86571">MADGSGETFNEMNVEFYSDTEVVSLPISDLTITRENLSAYFEGTVESINYTSDSGQNCGVRIDGDVFKLRPNVLKYQVKLRESATPAQRRTTLNPKKLNSIKEFRQIYLGQAKAKELENQLKKSSTKSKIKNLKVLPSQCGQESSVQIMATSQKSNLKKQSKMGGLDQKRSDGEKIRVLNFGWMHRTNESSKFIVQPAPDGGTKSISFNWDKDYSIEEVKTEAIKAFLTSQTKAYFNNAIVELGPSIKSIVENFDEYGGFKGFVAAMNKKNHRFKLYVKTSFFANYTDAEVNMIIFDEERQFKIHEKEIEDEDSTLEIRGIGSQESETNNNLVPDIIYSEISGAVTPERSFGNSIFTNNVPQSYVSSGVFADLQIMKPMENLSSLPDNDLKAAILDAPIIDVADERCDAPTDVQKKGNICSIENSPPTKKRKVSPTKIFKVPVALPKRGKIADLSDLQPRAVHEFQRSDFELTTLLGCGTFGEVRKGLWDHTDIAVKILKVNQSTIAAVKREVNHLNQLSHPNLVALYGVCLAGPKFHLIMEYVDGANLASILFEPDVGKDYNLNRDLIAHQVTVALAYLHKLLCVHRDIKPGNILVTKTGDKAKLCDLGLAKMKSTLTKDPYNTSRGKEVRQIGTPAYMAPEVFLKQKEADESSDVWSLGCTIVELYTEDHVWDLDVEDSDHELEHNIFGKNRVPDQSCVPDFLQDSLKKCFTYFPPERITAIELLKCFSFLIKEMALAIILIFVGESFIRILGVNEGRFQVKALMVLSHL</sequence>
<keyword evidence="2" id="KW-1185">Reference proteome</keyword>
<proteinExistence type="predicted"/>
<gene>
    <name evidence="1" type="ORF">QAD02_000500</name>
</gene>
<comment type="caution">
    <text evidence="1">The sequence shown here is derived from an EMBL/GenBank/DDBJ whole genome shotgun (WGS) entry which is preliminary data.</text>
</comment>
<dbReference type="EMBL" id="CM056743">
    <property type="protein sequence ID" value="KAJ8669241.1"/>
    <property type="molecule type" value="Genomic_DNA"/>
</dbReference>
<organism evidence="1 2">
    <name type="scientific">Eretmocerus hayati</name>
    <dbReference type="NCBI Taxonomy" id="131215"/>
    <lineage>
        <taxon>Eukaryota</taxon>
        <taxon>Metazoa</taxon>
        <taxon>Ecdysozoa</taxon>
        <taxon>Arthropoda</taxon>
        <taxon>Hexapoda</taxon>
        <taxon>Insecta</taxon>
        <taxon>Pterygota</taxon>
        <taxon>Neoptera</taxon>
        <taxon>Endopterygota</taxon>
        <taxon>Hymenoptera</taxon>
        <taxon>Apocrita</taxon>
        <taxon>Proctotrupomorpha</taxon>
        <taxon>Chalcidoidea</taxon>
        <taxon>Aphelinidae</taxon>
        <taxon>Aphelininae</taxon>
        <taxon>Eretmocerus</taxon>
    </lineage>
</organism>
<reference evidence="1" key="1">
    <citation type="submission" date="2023-04" db="EMBL/GenBank/DDBJ databases">
        <title>A chromosome-level genome assembly of the parasitoid wasp Eretmocerus hayati.</title>
        <authorList>
            <person name="Zhong Y."/>
            <person name="Liu S."/>
            <person name="Liu Y."/>
        </authorList>
    </citation>
    <scope>NUCLEOTIDE SEQUENCE</scope>
    <source>
        <strain evidence="1">ZJU_SS_LIU_2023</strain>
    </source>
</reference>
<protein>
    <submittedName>
        <fullName evidence="1">Uncharacterized protein</fullName>
    </submittedName>
</protein>
<evidence type="ECO:0000313" key="1">
    <source>
        <dbReference type="EMBL" id="KAJ8669241.1"/>
    </source>
</evidence>
<name>A0ACC2NEB3_9HYME</name>